<organism evidence="6 7">
    <name type="scientific">Aquila chrysaetos chrysaetos</name>
    <dbReference type="NCBI Taxonomy" id="223781"/>
    <lineage>
        <taxon>Eukaryota</taxon>
        <taxon>Metazoa</taxon>
        <taxon>Chordata</taxon>
        <taxon>Craniata</taxon>
        <taxon>Vertebrata</taxon>
        <taxon>Euteleostomi</taxon>
        <taxon>Archelosauria</taxon>
        <taxon>Archosauria</taxon>
        <taxon>Dinosauria</taxon>
        <taxon>Saurischia</taxon>
        <taxon>Theropoda</taxon>
        <taxon>Coelurosauria</taxon>
        <taxon>Aves</taxon>
        <taxon>Neognathae</taxon>
        <taxon>Neoaves</taxon>
        <taxon>Telluraves</taxon>
        <taxon>Accipitrimorphae</taxon>
        <taxon>Accipitriformes</taxon>
        <taxon>Accipitridae</taxon>
        <taxon>Accipitrinae</taxon>
        <taxon>Aquila</taxon>
    </lineage>
</organism>
<dbReference type="PANTHER" id="PTHR24241">
    <property type="entry name" value="NEUROPEPTIDE RECEPTOR-RELATED G-PROTEIN COUPLED RECEPTOR"/>
    <property type="match status" value="1"/>
</dbReference>
<dbReference type="SUPFAM" id="SSF81321">
    <property type="entry name" value="Family A G protein-coupled receptor-like"/>
    <property type="match status" value="1"/>
</dbReference>
<evidence type="ECO:0000313" key="6">
    <source>
        <dbReference type="Ensembl" id="ENSACCP00020017929.1"/>
    </source>
</evidence>
<keyword evidence="5" id="KW-0472">Membrane</keyword>
<keyword evidence="2" id="KW-1003">Cell membrane</keyword>
<evidence type="ECO:0000256" key="3">
    <source>
        <dbReference type="ARBA" id="ARBA00023170"/>
    </source>
</evidence>
<comment type="subcellular location">
    <subcellularLocation>
        <location evidence="1">Cell membrane</location>
        <topology evidence="1">Multi-pass membrane protein</topology>
    </subcellularLocation>
</comment>
<dbReference type="Gene3D" id="1.20.1070.10">
    <property type="entry name" value="Rhodopsin 7-helix transmembrane proteins"/>
    <property type="match status" value="1"/>
</dbReference>
<evidence type="ECO:0000256" key="2">
    <source>
        <dbReference type="ARBA" id="ARBA00022475"/>
    </source>
</evidence>
<evidence type="ECO:0000256" key="5">
    <source>
        <dbReference type="SAM" id="Phobius"/>
    </source>
</evidence>
<sequence length="383" mass="39305">MPPGSCSAATAAAAGGKARGTRTGAMEDEEDPFPPGLNLSSPGAPQALPVPRAAGAGAVLLLALAGNGLVLRRLWGCRPRRRRDLLVGHLALADLAGCGLALLPRLAAELRGPAGAPGPAACRLLPLLQRCGPLASAHGLVLLALERRRPGLPARGLAALGWLLAPLLALPQAFAFRPAPRPGEPRCRSVFEELPPWQGLAFAAYGAATGFLAPAGLLCWACARSPPALGAARRAAGGGRRRRGPAGSGGRLARGRARVLRLPLVLAALFALCRLPRCAMELGLASAPGGGGRREALAALGIVEAANSALNPYACLLLHGRRRRRGPCGTGTATTAAASFGRPHDGARGPSPWRSTWGIVFPCFVSALFGVLSCQTRLRRSGQ</sequence>
<dbReference type="GO" id="GO:0004930">
    <property type="term" value="F:G protein-coupled receptor activity"/>
    <property type="evidence" value="ECO:0007669"/>
    <property type="project" value="TreeGrafter"/>
</dbReference>
<keyword evidence="7" id="KW-1185">Reference proteome</keyword>
<name>A0A663F0M4_AQUCH</name>
<accession>A0A663F0M4</accession>
<feature type="compositionally biased region" description="Low complexity" evidence="4">
    <location>
        <begin position="8"/>
        <end position="24"/>
    </location>
</feature>
<dbReference type="GO" id="GO:0042277">
    <property type="term" value="F:peptide binding"/>
    <property type="evidence" value="ECO:0007669"/>
    <property type="project" value="TreeGrafter"/>
</dbReference>
<dbReference type="GO" id="GO:0032870">
    <property type="term" value="P:cellular response to hormone stimulus"/>
    <property type="evidence" value="ECO:0007669"/>
    <property type="project" value="TreeGrafter"/>
</dbReference>
<feature type="transmembrane region" description="Helical" evidence="5">
    <location>
        <begin position="53"/>
        <end position="74"/>
    </location>
</feature>
<reference evidence="6" key="1">
    <citation type="submission" date="2025-08" db="UniProtKB">
        <authorList>
            <consortium name="Ensembl"/>
        </authorList>
    </citation>
    <scope>IDENTIFICATION</scope>
</reference>
<feature type="transmembrane region" description="Helical" evidence="5">
    <location>
        <begin position="157"/>
        <end position="177"/>
    </location>
</feature>
<dbReference type="PANTHER" id="PTHR24241:SF83">
    <property type="entry name" value="G-PROTEIN COUPLED RECEPTOR 150-RELATED"/>
    <property type="match status" value="1"/>
</dbReference>
<keyword evidence="3" id="KW-0675">Receptor</keyword>
<dbReference type="GO" id="GO:0005886">
    <property type="term" value="C:plasma membrane"/>
    <property type="evidence" value="ECO:0007669"/>
    <property type="project" value="UniProtKB-SubCell"/>
</dbReference>
<dbReference type="Proteomes" id="UP000472275">
    <property type="component" value="Chromosome Z"/>
</dbReference>
<feature type="transmembrane region" description="Helical" evidence="5">
    <location>
        <begin position="197"/>
        <end position="223"/>
    </location>
</feature>
<reference evidence="6" key="2">
    <citation type="submission" date="2025-09" db="UniProtKB">
        <authorList>
            <consortium name="Ensembl"/>
        </authorList>
    </citation>
    <scope>IDENTIFICATION</scope>
</reference>
<dbReference type="AlphaFoldDB" id="A0A663F0M4"/>
<proteinExistence type="predicted"/>
<dbReference type="Ensembl" id="ENSACCT00020018712.1">
    <property type="protein sequence ID" value="ENSACCP00020017929.1"/>
    <property type="gene ID" value="ENSACCG00020012320.1"/>
</dbReference>
<dbReference type="InParanoid" id="A0A663F0M4"/>
<keyword evidence="5" id="KW-1133">Transmembrane helix</keyword>
<evidence type="ECO:0008006" key="8">
    <source>
        <dbReference type="Google" id="ProtNLM"/>
    </source>
</evidence>
<dbReference type="GeneTree" id="ENSGT00940000165178"/>
<evidence type="ECO:0000256" key="1">
    <source>
        <dbReference type="ARBA" id="ARBA00004651"/>
    </source>
</evidence>
<feature type="region of interest" description="Disordered" evidence="4">
    <location>
        <begin position="1"/>
        <end position="44"/>
    </location>
</feature>
<evidence type="ECO:0000313" key="7">
    <source>
        <dbReference type="Proteomes" id="UP000472275"/>
    </source>
</evidence>
<protein>
    <recommendedName>
        <fullName evidence="8">G-protein coupled receptors family 1 profile domain-containing protein</fullName>
    </recommendedName>
</protein>
<evidence type="ECO:0000256" key="4">
    <source>
        <dbReference type="SAM" id="MobiDB-lite"/>
    </source>
</evidence>
<keyword evidence="5" id="KW-0812">Transmembrane</keyword>